<dbReference type="RefSeq" id="XP_010762401.1">
    <property type="nucleotide sequence ID" value="XM_010764099.1"/>
</dbReference>
<name>C1GII9_PARBD</name>
<dbReference type="VEuPathDB" id="FungiDB:PADG_07075"/>
<evidence type="ECO:0000313" key="2">
    <source>
        <dbReference type="Proteomes" id="UP000001628"/>
    </source>
</evidence>
<dbReference type="HOGENOM" id="CLU_2159151_0_0_1"/>
<dbReference type="Proteomes" id="UP000001628">
    <property type="component" value="Unassembled WGS sequence"/>
</dbReference>
<dbReference type="EMBL" id="KN275966">
    <property type="protein sequence ID" value="EEH42255.2"/>
    <property type="molecule type" value="Genomic_DNA"/>
</dbReference>
<dbReference type="KEGG" id="pbn:PADG_07075"/>
<reference evidence="1 2" key="1">
    <citation type="journal article" date="2011" name="PLoS Genet.">
        <title>Comparative genomic analysis of human fungal pathogens causing paracoccidioidomycosis.</title>
        <authorList>
            <person name="Desjardins C.A."/>
            <person name="Champion M.D."/>
            <person name="Holder J.W."/>
            <person name="Muszewska A."/>
            <person name="Goldberg J."/>
            <person name="Bailao A.M."/>
            <person name="Brigido M.M."/>
            <person name="Ferreira M.E."/>
            <person name="Garcia A.M."/>
            <person name="Grynberg M."/>
            <person name="Gujja S."/>
            <person name="Heiman D.I."/>
            <person name="Henn M.R."/>
            <person name="Kodira C.D."/>
            <person name="Leon-Narvaez H."/>
            <person name="Longo L.V."/>
            <person name="Ma L.J."/>
            <person name="Malavazi I."/>
            <person name="Matsuo A.L."/>
            <person name="Morais F.V."/>
            <person name="Pereira M."/>
            <person name="Rodriguez-Brito S."/>
            <person name="Sakthikumar S."/>
            <person name="Salem-Izacc S.M."/>
            <person name="Sykes S.M."/>
            <person name="Teixeira M.M."/>
            <person name="Vallejo M.C."/>
            <person name="Walter M.E."/>
            <person name="Yandava C."/>
            <person name="Young S."/>
            <person name="Zeng Q."/>
            <person name="Zucker J."/>
            <person name="Felipe M.S."/>
            <person name="Goldman G.H."/>
            <person name="Haas B.J."/>
            <person name="McEwen J.G."/>
            <person name="Nino-Vega G."/>
            <person name="Puccia R."/>
            <person name="San-Blas G."/>
            <person name="Soares C.M."/>
            <person name="Birren B.W."/>
            <person name="Cuomo C.A."/>
        </authorList>
    </citation>
    <scope>NUCLEOTIDE SEQUENCE [LARGE SCALE GENOMIC DNA]</scope>
    <source>
        <strain evidence="1 2">Pb18</strain>
    </source>
</reference>
<evidence type="ECO:0000313" key="1">
    <source>
        <dbReference type="EMBL" id="EEH42255.2"/>
    </source>
</evidence>
<proteinExistence type="predicted"/>
<dbReference type="InParanoid" id="C1GII9"/>
<accession>C1GII9</accession>
<protein>
    <submittedName>
        <fullName evidence="1">Uncharacterized protein</fullName>
    </submittedName>
</protein>
<dbReference type="AlphaFoldDB" id="C1GII9"/>
<dbReference type="GeneID" id="22585648"/>
<organism evidence="1 2">
    <name type="scientific">Paracoccidioides brasiliensis (strain Pb18)</name>
    <dbReference type="NCBI Taxonomy" id="502780"/>
    <lineage>
        <taxon>Eukaryota</taxon>
        <taxon>Fungi</taxon>
        <taxon>Dikarya</taxon>
        <taxon>Ascomycota</taxon>
        <taxon>Pezizomycotina</taxon>
        <taxon>Eurotiomycetes</taxon>
        <taxon>Eurotiomycetidae</taxon>
        <taxon>Onygenales</taxon>
        <taxon>Ajellomycetaceae</taxon>
        <taxon>Paracoccidioides</taxon>
    </lineage>
</organism>
<gene>
    <name evidence="1" type="ORF">PADG_07075</name>
</gene>
<keyword evidence="2" id="KW-1185">Reference proteome</keyword>
<sequence>MSRRTCTASREHLRQVLQVGLRKRALVSTQPLEGFSSGETWDLGHFLGEKRKKASGLNWNERNGPIVNLCFREANETALKKSPIAHSTIPYIAWVERDDMDLVKRAPATGQ</sequence>